<dbReference type="PANTHER" id="PTHR43024">
    <property type="entry name" value="UDP-N-ACETYLMURAMOYL-TRIPEPTIDE--D-ALANYL-D-ALANINE LIGASE"/>
    <property type="match status" value="1"/>
</dbReference>
<evidence type="ECO:0000313" key="7">
    <source>
        <dbReference type="Proteomes" id="UP000177480"/>
    </source>
</evidence>
<evidence type="ECO:0000313" key="6">
    <source>
        <dbReference type="EMBL" id="OGZ43869.1"/>
    </source>
</evidence>
<keyword evidence="3" id="KW-0067">ATP-binding</keyword>
<dbReference type="SUPFAM" id="SSF53623">
    <property type="entry name" value="MurD-like peptide ligases, catalytic domain"/>
    <property type="match status" value="1"/>
</dbReference>
<dbReference type="PANTHER" id="PTHR43024:SF1">
    <property type="entry name" value="UDP-N-ACETYLMURAMOYL-TRIPEPTIDE--D-ALANYL-D-ALANINE LIGASE"/>
    <property type="match status" value="1"/>
</dbReference>
<dbReference type="GO" id="GO:0016881">
    <property type="term" value="F:acid-amino acid ligase activity"/>
    <property type="evidence" value="ECO:0007669"/>
    <property type="project" value="InterPro"/>
</dbReference>
<dbReference type="InterPro" id="IPR036565">
    <property type="entry name" value="Mur-like_cat_sf"/>
</dbReference>
<dbReference type="Pfam" id="PF02875">
    <property type="entry name" value="Mur_ligase_C"/>
    <property type="match status" value="1"/>
</dbReference>
<organism evidence="6 7">
    <name type="scientific">Candidatus Ryanbacteria bacterium RIFCSPHIGHO2_01_FULL_45_22</name>
    <dbReference type="NCBI Taxonomy" id="1802114"/>
    <lineage>
        <taxon>Bacteria</taxon>
        <taxon>Candidatus Ryaniibacteriota</taxon>
    </lineage>
</organism>
<dbReference type="AlphaFoldDB" id="A0A1G2G0N4"/>
<gene>
    <name evidence="6" type="ORF">A2719_02800</name>
</gene>
<name>A0A1G2G0N4_9BACT</name>
<keyword evidence="2" id="KW-0547">Nucleotide-binding</keyword>
<dbReference type="InterPro" id="IPR036615">
    <property type="entry name" value="Mur_ligase_C_dom_sf"/>
</dbReference>
<protein>
    <recommendedName>
        <fullName evidence="8">UDP-N-acetylmuramoyl-tripeptide--D-alanyl-D-alanine ligase</fullName>
    </recommendedName>
</protein>
<dbReference type="InterPro" id="IPR051046">
    <property type="entry name" value="MurCDEF_CellWall_CoF430Synth"/>
</dbReference>
<evidence type="ECO:0008006" key="8">
    <source>
        <dbReference type="Google" id="ProtNLM"/>
    </source>
</evidence>
<evidence type="ECO:0000259" key="4">
    <source>
        <dbReference type="Pfam" id="PF02875"/>
    </source>
</evidence>
<reference evidence="6 7" key="1">
    <citation type="journal article" date="2016" name="Nat. Commun.">
        <title>Thousands of microbial genomes shed light on interconnected biogeochemical processes in an aquifer system.</title>
        <authorList>
            <person name="Anantharaman K."/>
            <person name="Brown C.T."/>
            <person name="Hug L.A."/>
            <person name="Sharon I."/>
            <person name="Castelle C.J."/>
            <person name="Probst A.J."/>
            <person name="Thomas B.C."/>
            <person name="Singh A."/>
            <person name="Wilkins M.J."/>
            <person name="Karaoz U."/>
            <person name="Brodie E.L."/>
            <person name="Williams K.H."/>
            <person name="Hubbard S.S."/>
            <person name="Banfield J.F."/>
        </authorList>
    </citation>
    <scope>NUCLEOTIDE SEQUENCE [LARGE SCALE GENOMIC DNA]</scope>
</reference>
<feature type="domain" description="Mur ligase C-terminal" evidence="4">
    <location>
        <begin position="289"/>
        <end position="413"/>
    </location>
</feature>
<keyword evidence="1" id="KW-0436">Ligase</keyword>
<accession>A0A1G2G0N4</accession>
<dbReference type="SUPFAM" id="SSF53244">
    <property type="entry name" value="MurD-like peptide ligases, peptide-binding domain"/>
    <property type="match status" value="1"/>
</dbReference>
<evidence type="ECO:0000256" key="2">
    <source>
        <dbReference type="ARBA" id="ARBA00022741"/>
    </source>
</evidence>
<feature type="domain" description="Mur ligase central" evidence="5">
    <location>
        <begin position="106"/>
        <end position="266"/>
    </location>
</feature>
<dbReference type="Proteomes" id="UP000177480">
    <property type="component" value="Unassembled WGS sequence"/>
</dbReference>
<dbReference type="Gene3D" id="3.40.1190.10">
    <property type="entry name" value="Mur-like, catalytic domain"/>
    <property type="match status" value="1"/>
</dbReference>
<dbReference type="InterPro" id="IPR004101">
    <property type="entry name" value="Mur_ligase_C"/>
</dbReference>
<proteinExistence type="predicted"/>
<dbReference type="GO" id="GO:0005524">
    <property type="term" value="F:ATP binding"/>
    <property type="evidence" value="ECO:0007669"/>
    <property type="project" value="UniProtKB-KW"/>
</dbReference>
<dbReference type="InterPro" id="IPR013221">
    <property type="entry name" value="Mur_ligase_cen"/>
</dbReference>
<dbReference type="EMBL" id="MHNK01000010">
    <property type="protein sequence ID" value="OGZ43869.1"/>
    <property type="molecule type" value="Genomic_DNA"/>
</dbReference>
<dbReference type="Gene3D" id="3.90.190.20">
    <property type="entry name" value="Mur ligase, C-terminal domain"/>
    <property type="match status" value="1"/>
</dbReference>
<comment type="caution">
    <text evidence="6">The sequence shown here is derived from an EMBL/GenBank/DDBJ whole genome shotgun (WGS) entry which is preliminary data.</text>
</comment>
<evidence type="ECO:0000259" key="5">
    <source>
        <dbReference type="Pfam" id="PF08245"/>
    </source>
</evidence>
<dbReference type="Pfam" id="PF08245">
    <property type="entry name" value="Mur_ligase_M"/>
    <property type="match status" value="1"/>
</dbReference>
<evidence type="ECO:0000256" key="1">
    <source>
        <dbReference type="ARBA" id="ARBA00022598"/>
    </source>
</evidence>
<dbReference type="STRING" id="1802114.A2719_02800"/>
<evidence type="ECO:0000256" key="3">
    <source>
        <dbReference type="ARBA" id="ARBA00022840"/>
    </source>
</evidence>
<sequence>MGYYRIDKNPETLYMSSFLKKIVLAILAWEARAVLVKFKPKIVAVTGSVGKSSTKEAITVVLAAKYHVRKSPKSYNSAFGIPLTILGLSTAWRSPIGWGAVIMRGFLARFQKEYPEILVLETGVDRPGDMDSILSIIEPHVSVITAIGEIPVHVEFFSGPKELAFEKGKLARGTLSTGLVLLNADDEIVYDMRNEARGKVVTFGFGKGADIRASQYTLFTQKNALNIEVPAGIRCKIDYQGSTVPLHVENVLGKQQLYMAVAAIGVAGYFGINALSAARALEGYQPLAGRLHILEGIKNSILLDDSYNASPIAMHAALDTLRDVPARRRIAALADMLEIGKFTIQAHQTMGELAAGFLDILVTVGPRAKFIAREAMERGMKRESVHELGSAVEAGKLLQNMLQPGDVVLVKGSQSMRMERAVEEVMAHPELKKDLLVRQEEYWTN</sequence>